<evidence type="ECO:0000313" key="2">
    <source>
        <dbReference type="Proteomes" id="UP000015105"/>
    </source>
</evidence>
<reference evidence="2" key="2">
    <citation type="journal article" date="2017" name="Nat. Plants">
        <title>The Aegilops tauschii genome reveals multiple impacts of transposons.</title>
        <authorList>
            <person name="Zhao G."/>
            <person name="Zou C."/>
            <person name="Li K."/>
            <person name="Wang K."/>
            <person name="Li T."/>
            <person name="Gao L."/>
            <person name="Zhang X."/>
            <person name="Wang H."/>
            <person name="Yang Z."/>
            <person name="Liu X."/>
            <person name="Jiang W."/>
            <person name="Mao L."/>
            <person name="Kong X."/>
            <person name="Jiao Y."/>
            <person name="Jia J."/>
        </authorList>
    </citation>
    <scope>NUCLEOTIDE SEQUENCE [LARGE SCALE GENOMIC DNA]</scope>
    <source>
        <strain evidence="2">cv. AL8/78</strain>
    </source>
</reference>
<proteinExistence type="predicted"/>
<dbReference type="AlphaFoldDB" id="A0A453QD77"/>
<reference evidence="1" key="4">
    <citation type="submission" date="2019-03" db="UniProtKB">
        <authorList>
            <consortium name="EnsemblPlants"/>
        </authorList>
    </citation>
    <scope>IDENTIFICATION</scope>
</reference>
<name>A0A453QD77_AEGTS</name>
<reference evidence="1" key="3">
    <citation type="journal article" date="2017" name="Nature">
        <title>Genome sequence of the progenitor of the wheat D genome Aegilops tauschii.</title>
        <authorList>
            <person name="Luo M.C."/>
            <person name="Gu Y.Q."/>
            <person name="Puiu D."/>
            <person name="Wang H."/>
            <person name="Twardziok S.O."/>
            <person name="Deal K.R."/>
            <person name="Huo N."/>
            <person name="Zhu T."/>
            <person name="Wang L."/>
            <person name="Wang Y."/>
            <person name="McGuire P.E."/>
            <person name="Liu S."/>
            <person name="Long H."/>
            <person name="Ramasamy R.K."/>
            <person name="Rodriguez J.C."/>
            <person name="Van S.L."/>
            <person name="Yuan L."/>
            <person name="Wang Z."/>
            <person name="Xia Z."/>
            <person name="Xiao L."/>
            <person name="Anderson O.D."/>
            <person name="Ouyang S."/>
            <person name="Liang Y."/>
            <person name="Zimin A.V."/>
            <person name="Pertea G."/>
            <person name="Qi P."/>
            <person name="Bennetzen J.L."/>
            <person name="Dai X."/>
            <person name="Dawson M.W."/>
            <person name="Muller H.G."/>
            <person name="Kugler K."/>
            <person name="Rivarola-Duarte L."/>
            <person name="Spannagl M."/>
            <person name="Mayer K.F.X."/>
            <person name="Lu F.H."/>
            <person name="Bevan M.W."/>
            <person name="Leroy P."/>
            <person name="Li P."/>
            <person name="You F.M."/>
            <person name="Sun Q."/>
            <person name="Liu Z."/>
            <person name="Lyons E."/>
            <person name="Wicker T."/>
            <person name="Salzberg S.L."/>
            <person name="Devos K.M."/>
            <person name="Dvorak J."/>
        </authorList>
    </citation>
    <scope>NUCLEOTIDE SEQUENCE [LARGE SCALE GENOMIC DNA]</scope>
    <source>
        <strain evidence="1">cv. AL8/78</strain>
    </source>
</reference>
<accession>A0A453QD77</accession>
<dbReference type="EnsemblPlants" id="AET7Gv20047900.1">
    <property type="protein sequence ID" value="AET7Gv20047900.1"/>
    <property type="gene ID" value="AET7Gv20047900"/>
</dbReference>
<protein>
    <submittedName>
        <fullName evidence="1">Uncharacterized protein</fullName>
    </submittedName>
</protein>
<sequence length="69" mass="8196">AKPAKMEDEDWKELQMIRLCLSDQVIYYVMDENSPKKIWEKLESQFMSKTATTKVYLKQNSYGLKMQEG</sequence>
<organism evidence="1 2">
    <name type="scientific">Aegilops tauschii subsp. strangulata</name>
    <name type="common">Goatgrass</name>
    <dbReference type="NCBI Taxonomy" id="200361"/>
    <lineage>
        <taxon>Eukaryota</taxon>
        <taxon>Viridiplantae</taxon>
        <taxon>Streptophyta</taxon>
        <taxon>Embryophyta</taxon>
        <taxon>Tracheophyta</taxon>
        <taxon>Spermatophyta</taxon>
        <taxon>Magnoliopsida</taxon>
        <taxon>Liliopsida</taxon>
        <taxon>Poales</taxon>
        <taxon>Poaceae</taxon>
        <taxon>BOP clade</taxon>
        <taxon>Pooideae</taxon>
        <taxon>Triticodae</taxon>
        <taxon>Triticeae</taxon>
        <taxon>Triticinae</taxon>
        <taxon>Aegilops</taxon>
    </lineage>
</organism>
<reference evidence="1" key="5">
    <citation type="journal article" date="2021" name="G3 (Bethesda)">
        <title>Aegilops tauschii genome assembly Aet v5.0 features greater sequence contiguity and improved annotation.</title>
        <authorList>
            <person name="Wang L."/>
            <person name="Zhu T."/>
            <person name="Rodriguez J.C."/>
            <person name="Deal K.R."/>
            <person name="Dubcovsky J."/>
            <person name="McGuire P.E."/>
            <person name="Lux T."/>
            <person name="Spannagl M."/>
            <person name="Mayer K.F.X."/>
            <person name="Baldrich P."/>
            <person name="Meyers B.C."/>
            <person name="Huo N."/>
            <person name="Gu Y.Q."/>
            <person name="Zhou H."/>
            <person name="Devos K.M."/>
            <person name="Bennetzen J.L."/>
            <person name="Unver T."/>
            <person name="Budak H."/>
            <person name="Gulick P.J."/>
            <person name="Galiba G."/>
            <person name="Kalapos B."/>
            <person name="Nelson D.R."/>
            <person name="Li P."/>
            <person name="You F.M."/>
            <person name="Luo M.C."/>
            <person name="Dvorak J."/>
        </authorList>
    </citation>
    <scope>NUCLEOTIDE SEQUENCE [LARGE SCALE GENOMIC DNA]</scope>
    <source>
        <strain evidence="1">cv. AL8/78</strain>
    </source>
</reference>
<dbReference type="Proteomes" id="UP000015105">
    <property type="component" value="Chromosome 7D"/>
</dbReference>
<dbReference type="Gramene" id="AET7Gv20047900.1">
    <property type="protein sequence ID" value="AET7Gv20047900.1"/>
    <property type="gene ID" value="AET7Gv20047900"/>
</dbReference>
<evidence type="ECO:0000313" key="1">
    <source>
        <dbReference type="EnsemblPlants" id="AET7Gv20047900.1"/>
    </source>
</evidence>
<keyword evidence="2" id="KW-1185">Reference proteome</keyword>
<reference evidence="2" key="1">
    <citation type="journal article" date="2014" name="Science">
        <title>Ancient hybridizations among the ancestral genomes of bread wheat.</title>
        <authorList>
            <consortium name="International Wheat Genome Sequencing Consortium,"/>
            <person name="Marcussen T."/>
            <person name="Sandve S.R."/>
            <person name="Heier L."/>
            <person name="Spannagl M."/>
            <person name="Pfeifer M."/>
            <person name="Jakobsen K.S."/>
            <person name="Wulff B.B."/>
            <person name="Steuernagel B."/>
            <person name="Mayer K.F."/>
            <person name="Olsen O.A."/>
        </authorList>
    </citation>
    <scope>NUCLEOTIDE SEQUENCE [LARGE SCALE GENOMIC DNA]</scope>
    <source>
        <strain evidence="2">cv. AL8/78</strain>
    </source>
</reference>
<dbReference type="Pfam" id="PF14223">
    <property type="entry name" value="Retrotran_gag_2"/>
    <property type="match status" value="1"/>
</dbReference>